<evidence type="ECO:0000256" key="8">
    <source>
        <dbReference type="ARBA" id="ARBA00026068"/>
    </source>
</evidence>
<protein>
    <recommendedName>
        <fullName evidence="2">Cell division protein ZapA</fullName>
    </recommendedName>
    <alternativeName>
        <fullName evidence="9">Z ring-associated protein ZapA</fullName>
    </alternativeName>
</protein>
<reference evidence="10 11" key="1">
    <citation type="submission" date="2018-11" db="EMBL/GenBank/DDBJ databases">
        <title>Genomic Encyclopedia of Type Strains, Phase IV (KMG-IV): sequencing the most valuable type-strain genomes for metagenomic binning, comparative biology and taxonomic classification.</title>
        <authorList>
            <person name="Goeker M."/>
        </authorList>
    </citation>
    <scope>NUCLEOTIDE SEQUENCE [LARGE SCALE GENOMIC DNA]</scope>
    <source>
        <strain evidence="10 11">DSM 102936</strain>
    </source>
</reference>
<dbReference type="GO" id="GO:0000917">
    <property type="term" value="P:division septum assembly"/>
    <property type="evidence" value="ECO:0007669"/>
    <property type="project" value="UniProtKB-KW"/>
</dbReference>
<evidence type="ECO:0000256" key="9">
    <source>
        <dbReference type="ARBA" id="ARBA00033158"/>
    </source>
</evidence>
<dbReference type="GO" id="GO:0030428">
    <property type="term" value="C:cell septum"/>
    <property type="evidence" value="ECO:0007669"/>
    <property type="project" value="TreeGrafter"/>
</dbReference>
<dbReference type="RefSeq" id="WP_123928681.1">
    <property type="nucleotide sequence ID" value="NZ_DAITJO010000022.1"/>
</dbReference>
<dbReference type="EMBL" id="RKRE01000002">
    <property type="protein sequence ID" value="RPF46662.1"/>
    <property type="molecule type" value="Genomic_DNA"/>
</dbReference>
<dbReference type="Gene3D" id="6.10.250.790">
    <property type="match status" value="1"/>
</dbReference>
<keyword evidence="4 10" id="KW-0132">Cell division</keyword>
<dbReference type="SUPFAM" id="SSF102829">
    <property type="entry name" value="Cell division protein ZapA-like"/>
    <property type="match status" value="1"/>
</dbReference>
<keyword evidence="3" id="KW-0963">Cytoplasm</keyword>
<dbReference type="GO" id="GO:0043093">
    <property type="term" value="P:FtsZ-dependent cytokinesis"/>
    <property type="evidence" value="ECO:0007669"/>
    <property type="project" value="TreeGrafter"/>
</dbReference>
<evidence type="ECO:0000313" key="10">
    <source>
        <dbReference type="EMBL" id="RPF46662.1"/>
    </source>
</evidence>
<dbReference type="InterPro" id="IPR036192">
    <property type="entry name" value="Cell_div_ZapA-like_sf"/>
</dbReference>
<evidence type="ECO:0000256" key="6">
    <source>
        <dbReference type="ARBA" id="ARBA00023306"/>
    </source>
</evidence>
<evidence type="ECO:0000256" key="1">
    <source>
        <dbReference type="ARBA" id="ARBA00004496"/>
    </source>
</evidence>
<organism evidence="10 11">
    <name type="scientific">Thermodesulfitimonas autotrophica</name>
    <dbReference type="NCBI Taxonomy" id="1894989"/>
    <lineage>
        <taxon>Bacteria</taxon>
        <taxon>Bacillati</taxon>
        <taxon>Bacillota</taxon>
        <taxon>Clostridia</taxon>
        <taxon>Thermoanaerobacterales</taxon>
        <taxon>Thermoanaerobacteraceae</taxon>
        <taxon>Thermodesulfitimonas</taxon>
    </lineage>
</organism>
<proteinExistence type="predicted"/>
<dbReference type="AlphaFoldDB" id="A0A3N5BEY6"/>
<accession>A0A3N5BEY6</accession>
<comment type="subcellular location">
    <subcellularLocation>
        <location evidence="1">Cytoplasm</location>
    </subcellularLocation>
</comment>
<keyword evidence="11" id="KW-1185">Reference proteome</keyword>
<name>A0A3N5BEY6_9THEO</name>
<comment type="caution">
    <text evidence="10">The sequence shown here is derived from an EMBL/GenBank/DDBJ whole genome shotgun (WGS) entry which is preliminary data.</text>
</comment>
<gene>
    <name evidence="10" type="ORF">EDD75_0913</name>
</gene>
<dbReference type="GO" id="GO:0005829">
    <property type="term" value="C:cytosol"/>
    <property type="evidence" value="ECO:0007669"/>
    <property type="project" value="TreeGrafter"/>
</dbReference>
<dbReference type="GO" id="GO:0032153">
    <property type="term" value="C:cell division site"/>
    <property type="evidence" value="ECO:0007669"/>
    <property type="project" value="TreeGrafter"/>
</dbReference>
<evidence type="ECO:0000256" key="5">
    <source>
        <dbReference type="ARBA" id="ARBA00023210"/>
    </source>
</evidence>
<dbReference type="GO" id="GO:0000921">
    <property type="term" value="P:septin ring assembly"/>
    <property type="evidence" value="ECO:0007669"/>
    <property type="project" value="TreeGrafter"/>
</dbReference>
<keyword evidence="5" id="KW-0717">Septation</keyword>
<dbReference type="PANTHER" id="PTHR34981">
    <property type="entry name" value="CELL DIVISION PROTEIN ZAPA"/>
    <property type="match status" value="1"/>
</dbReference>
<dbReference type="InterPro" id="IPR007838">
    <property type="entry name" value="Cell_div_ZapA-like"/>
</dbReference>
<evidence type="ECO:0000256" key="3">
    <source>
        <dbReference type="ARBA" id="ARBA00022490"/>
    </source>
</evidence>
<evidence type="ECO:0000256" key="2">
    <source>
        <dbReference type="ARBA" id="ARBA00015195"/>
    </source>
</evidence>
<dbReference type="Proteomes" id="UP000282654">
    <property type="component" value="Unassembled WGS sequence"/>
</dbReference>
<evidence type="ECO:0000313" key="11">
    <source>
        <dbReference type="Proteomes" id="UP000282654"/>
    </source>
</evidence>
<comment type="subunit">
    <text evidence="8">Homodimer. Interacts with FtsZ.</text>
</comment>
<comment type="function">
    <text evidence="7">Activator of cell division through the inhibition of FtsZ GTPase activity, therefore promoting FtsZ assembly into bundles of protofilaments necessary for the formation of the division Z ring. It is recruited early at mid-cell but it is not essential for cell division.</text>
</comment>
<dbReference type="InterPro" id="IPR053712">
    <property type="entry name" value="Bac_CellDiv_Activator"/>
</dbReference>
<dbReference type="OrthoDB" id="9808604at2"/>
<sequence length="92" mass="10627">MPEKENRVEVEIAGEPYVLRSDAPPEHIERVARFVSQKIKEVRIRNARVPLTKAVVAAALNIADEYLRLKDEYDNLVKLIESEERPRNMSGR</sequence>
<dbReference type="PANTHER" id="PTHR34981:SF1">
    <property type="entry name" value="CELL DIVISION PROTEIN ZAPA"/>
    <property type="match status" value="1"/>
</dbReference>
<dbReference type="Pfam" id="PF05164">
    <property type="entry name" value="ZapA"/>
    <property type="match status" value="1"/>
</dbReference>
<evidence type="ECO:0000256" key="7">
    <source>
        <dbReference type="ARBA" id="ARBA00024910"/>
    </source>
</evidence>
<keyword evidence="6" id="KW-0131">Cell cycle</keyword>
<evidence type="ECO:0000256" key="4">
    <source>
        <dbReference type="ARBA" id="ARBA00022618"/>
    </source>
</evidence>